<dbReference type="Pfam" id="PF14559">
    <property type="entry name" value="TPR_19"/>
    <property type="match status" value="1"/>
</dbReference>
<dbReference type="SMART" id="SM00028">
    <property type="entry name" value="TPR"/>
    <property type="match status" value="5"/>
</dbReference>
<keyword evidence="3" id="KW-1185">Reference proteome</keyword>
<dbReference type="GO" id="GO:0035269">
    <property type="term" value="P:protein O-linked glycosylation via mannose"/>
    <property type="evidence" value="ECO:0007669"/>
    <property type="project" value="TreeGrafter"/>
</dbReference>
<dbReference type="InterPro" id="IPR052384">
    <property type="entry name" value="TMTC_O-mannosyltransferase"/>
</dbReference>
<dbReference type="Proteomes" id="UP000540556">
    <property type="component" value="Unassembled WGS sequence"/>
</dbReference>
<dbReference type="Gene3D" id="1.25.40.10">
    <property type="entry name" value="Tetratricopeptide repeat domain"/>
    <property type="match status" value="2"/>
</dbReference>
<dbReference type="EMBL" id="JABEQK010000003">
    <property type="protein sequence ID" value="MBB2204565.1"/>
    <property type="molecule type" value="Genomic_DNA"/>
</dbReference>
<dbReference type="Pfam" id="PF13432">
    <property type="entry name" value="TPR_16"/>
    <property type="match status" value="2"/>
</dbReference>
<evidence type="ECO:0000313" key="2">
    <source>
        <dbReference type="EMBL" id="MBB2204565.1"/>
    </source>
</evidence>
<dbReference type="PROSITE" id="PS50005">
    <property type="entry name" value="TPR"/>
    <property type="match status" value="1"/>
</dbReference>
<protein>
    <submittedName>
        <fullName evidence="2">Tetratricopeptide repeat protein</fullName>
    </submittedName>
</protein>
<dbReference type="AlphaFoldDB" id="A0A7W4PNR4"/>
<feature type="repeat" description="TPR" evidence="1">
    <location>
        <begin position="207"/>
        <end position="240"/>
    </location>
</feature>
<gene>
    <name evidence="2" type="ORF">HLH27_05955</name>
</gene>
<evidence type="ECO:0000256" key="1">
    <source>
        <dbReference type="PROSITE-ProRule" id="PRU00339"/>
    </source>
</evidence>
<dbReference type="Pfam" id="PF13181">
    <property type="entry name" value="TPR_8"/>
    <property type="match status" value="1"/>
</dbReference>
<dbReference type="Gene3D" id="3.40.50.2000">
    <property type="entry name" value="Glycogen Phosphorylase B"/>
    <property type="match status" value="1"/>
</dbReference>
<proteinExistence type="predicted"/>
<name>A0A7W4PNR4_9PROT</name>
<dbReference type="PANTHER" id="PTHR44216">
    <property type="entry name" value="PROTEIN O-MANNOSYL-TRANSFERASE TMTC2"/>
    <property type="match status" value="1"/>
</dbReference>
<dbReference type="InterPro" id="IPR019734">
    <property type="entry name" value="TPR_rpt"/>
</dbReference>
<dbReference type="SUPFAM" id="SSF48452">
    <property type="entry name" value="TPR-like"/>
    <property type="match status" value="1"/>
</dbReference>
<reference evidence="2 3" key="1">
    <citation type="submission" date="2020-04" db="EMBL/GenBank/DDBJ databases">
        <title>Description of novel Gluconacetobacter.</title>
        <authorList>
            <person name="Sombolestani A."/>
        </authorList>
    </citation>
    <scope>NUCLEOTIDE SEQUENCE [LARGE SCALE GENOMIC DNA]</scope>
    <source>
        <strain evidence="2 3">LMG 27800</strain>
    </source>
</reference>
<dbReference type="PANTHER" id="PTHR44216:SF3">
    <property type="entry name" value="PROTEIN O-MANNOSYL-TRANSFERASE TMTC2"/>
    <property type="match status" value="1"/>
</dbReference>
<comment type="caution">
    <text evidence="2">The sequence shown here is derived from an EMBL/GenBank/DDBJ whole genome shotgun (WGS) entry which is preliminary data.</text>
</comment>
<dbReference type="InterPro" id="IPR011990">
    <property type="entry name" value="TPR-like_helical_dom_sf"/>
</dbReference>
<evidence type="ECO:0000313" key="3">
    <source>
        <dbReference type="Proteomes" id="UP000540556"/>
    </source>
</evidence>
<dbReference type="GO" id="GO:0000030">
    <property type="term" value="F:mannosyltransferase activity"/>
    <property type="evidence" value="ECO:0007669"/>
    <property type="project" value="TreeGrafter"/>
</dbReference>
<organism evidence="2 3">
    <name type="scientific">Gluconacetobacter takamatsuzukensis</name>
    <dbReference type="NCBI Taxonomy" id="1286190"/>
    <lineage>
        <taxon>Bacteria</taxon>
        <taxon>Pseudomonadati</taxon>
        <taxon>Pseudomonadota</taxon>
        <taxon>Alphaproteobacteria</taxon>
        <taxon>Acetobacterales</taxon>
        <taxon>Acetobacteraceae</taxon>
        <taxon>Gluconacetobacter</taxon>
    </lineage>
</organism>
<accession>A0A7W4PNR4</accession>
<keyword evidence="1" id="KW-0802">TPR repeat</keyword>
<dbReference type="SUPFAM" id="SSF53756">
    <property type="entry name" value="UDP-Glycosyltransferase/glycogen phosphorylase"/>
    <property type="match status" value="1"/>
</dbReference>
<sequence length="627" mass="66039">MDGRQDRVAGAMARLAAGDRDGAASLLRAALADAPDDPEILHGMACVARASGRPDLAIGLAGRAIASLPAAHFHITLGCALHEQGHLEPGRAALHVATLREPRDARAHAALAAVLGEMGRWSEAEASLRAALGLRPGDPALLLDWGRAAIMAGGAGIAGRLVASAGLFAAPDAGRLHALAVLLSERGQHGEAEGLYRLVRDLCPDQGAAWANHGAVLFALNRHDEALVALEQADRLAPDVAETLNNLGLVRMALGDLPRAGEALARSRRCAPEDVRIAVNDATILAELGDDAAAEELLRGVTADPVAGRGVEGARAEFNLGTLLLARGAMAEGWRHLEARGRLLPERRWPGVAAWDGSALPGGRLLLHAEQGVGDAIQFLRYLPECLRRVEVVLDLPPALHRLVRTMPDPDGLIASRCTLWPVGTPLPGDVAARCGLPSLPHLLGMAEVPAFAPYLLPSVGEGDGRLRVGVCWAGNPAFRFDRRRSIPPHVLAPLGDVGGLCFVSLQHGVAAGALPFVMEPAAAGDWLETARVVAGLDLVITVDTAMAHLAGAMGRPVWLLNRFGGDWRWSAAFDRGAPPCWGNGTSRWYPSLEQFRQAGPEVPERAWQAPVAALRAALAGWRQGGR</sequence>
<dbReference type="RefSeq" id="WP_182948629.1">
    <property type="nucleotide sequence ID" value="NZ_JABEQK010000003.1"/>
</dbReference>